<dbReference type="EMBL" id="CAJFDH010000002">
    <property type="protein sequence ID" value="CAD5210542.1"/>
    <property type="molecule type" value="Genomic_DNA"/>
</dbReference>
<feature type="domain" description="HIG1" evidence="6">
    <location>
        <begin position="39"/>
        <end position="132"/>
    </location>
</feature>
<feature type="transmembrane region" description="Helical" evidence="5">
    <location>
        <begin position="104"/>
        <end position="123"/>
    </location>
</feature>
<dbReference type="PANTHER" id="PTHR12297">
    <property type="entry name" value="HYPOXIA-INDUCBILE GENE 1 HIG1 -RELATED"/>
    <property type="match status" value="1"/>
</dbReference>
<evidence type="ECO:0000256" key="2">
    <source>
        <dbReference type="ARBA" id="ARBA00022692"/>
    </source>
</evidence>
<evidence type="ECO:0000256" key="1">
    <source>
        <dbReference type="ARBA" id="ARBA00004325"/>
    </source>
</evidence>
<comment type="caution">
    <text evidence="7">The sequence shown here is derived from an EMBL/GenBank/DDBJ whole genome shotgun (WGS) entry which is preliminary data.</text>
</comment>
<dbReference type="PROSITE" id="PS51503">
    <property type="entry name" value="HIG1"/>
    <property type="match status" value="1"/>
</dbReference>
<evidence type="ECO:0000256" key="3">
    <source>
        <dbReference type="ARBA" id="ARBA00022989"/>
    </source>
</evidence>
<keyword evidence="2 5" id="KW-0812">Transmembrane</keyword>
<dbReference type="AlphaFoldDB" id="A0A811K5B5"/>
<dbReference type="GO" id="GO:0097250">
    <property type="term" value="P:mitochondrial respirasome assembly"/>
    <property type="evidence" value="ECO:0007669"/>
    <property type="project" value="TreeGrafter"/>
</dbReference>
<evidence type="ECO:0000259" key="6">
    <source>
        <dbReference type="PROSITE" id="PS51503"/>
    </source>
</evidence>
<comment type="subcellular location">
    <subcellularLocation>
        <location evidence="1">Mitochondrion membrane</location>
    </subcellularLocation>
</comment>
<protein>
    <recommendedName>
        <fullName evidence="6">HIG1 domain-containing protein</fullName>
    </recommendedName>
</protein>
<dbReference type="OrthoDB" id="6604018at2759"/>
<keyword evidence="3 5" id="KW-1133">Transmembrane helix</keyword>
<proteinExistence type="predicted"/>
<dbReference type="EMBL" id="CAJFCW020000002">
    <property type="protein sequence ID" value="CAG9091569.1"/>
    <property type="molecule type" value="Genomic_DNA"/>
</dbReference>
<evidence type="ECO:0000256" key="4">
    <source>
        <dbReference type="ARBA" id="ARBA00023136"/>
    </source>
</evidence>
<evidence type="ECO:0000256" key="5">
    <source>
        <dbReference type="SAM" id="Phobius"/>
    </source>
</evidence>
<dbReference type="InterPro" id="IPR007667">
    <property type="entry name" value="Hypoxia_induced_domain"/>
</dbReference>
<dbReference type="InterPro" id="IPR050355">
    <property type="entry name" value="RCF1"/>
</dbReference>
<dbReference type="Pfam" id="PF04588">
    <property type="entry name" value="HIG_1_N"/>
    <property type="match status" value="1"/>
</dbReference>
<evidence type="ECO:0000313" key="8">
    <source>
        <dbReference type="Proteomes" id="UP000614601"/>
    </source>
</evidence>
<organism evidence="7 8">
    <name type="scientific">Bursaphelenchus okinawaensis</name>
    <dbReference type="NCBI Taxonomy" id="465554"/>
    <lineage>
        <taxon>Eukaryota</taxon>
        <taxon>Metazoa</taxon>
        <taxon>Ecdysozoa</taxon>
        <taxon>Nematoda</taxon>
        <taxon>Chromadorea</taxon>
        <taxon>Rhabditida</taxon>
        <taxon>Tylenchina</taxon>
        <taxon>Tylenchomorpha</taxon>
        <taxon>Aphelenchoidea</taxon>
        <taxon>Aphelenchoididae</taxon>
        <taxon>Bursaphelenchus</taxon>
    </lineage>
</organism>
<evidence type="ECO:0000313" key="7">
    <source>
        <dbReference type="EMBL" id="CAD5210542.1"/>
    </source>
</evidence>
<dbReference type="Proteomes" id="UP000614601">
    <property type="component" value="Unassembled WGS sequence"/>
</dbReference>
<name>A0A811K5B5_9BILA</name>
<sequence>MEETKSEEEKDAEFKAKEEEYKLKKINDKRLRYSGVPNIPSDIGFNSSKTISGKGQQGGTMSQVISNPFVILGMALTTYALMGMIKRSFTGDRLGTQKYMQYRIMAQFFTVTAMVGGVAYYGATYEQTNKKI</sequence>
<dbReference type="GO" id="GO:0031966">
    <property type="term" value="C:mitochondrial membrane"/>
    <property type="evidence" value="ECO:0007669"/>
    <property type="project" value="UniProtKB-SubCell"/>
</dbReference>
<reference evidence="7" key="1">
    <citation type="submission" date="2020-09" db="EMBL/GenBank/DDBJ databases">
        <authorList>
            <person name="Kikuchi T."/>
        </authorList>
    </citation>
    <scope>NUCLEOTIDE SEQUENCE</scope>
    <source>
        <strain evidence="7">SH1</strain>
    </source>
</reference>
<dbReference type="PANTHER" id="PTHR12297:SF17">
    <property type="entry name" value="HIG1 DOMAIN-CONTAINING PROTEIN"/>
    <property type="match status" value="1"/>
</dbReference>
<feature type="transmembrane region" description="Helical" evidence="5">
    <location>
        <begin position="64"/>
        <end position="83"/>
    </location>
</feature>
<keyword evidence="4 5" id="KW-0472">Membrane</keyword>
<accession>A0A811K5B5</accession>
<gene>
    <name evidence="7" type="ORF">BOKJ2_LOCUS3246</name>
</gene>
<dbReference type="Proteomes" id="UP000783686">
    <property type="component" value="Unassembled WGS sequence"/>
</dbReference>
<keyword evidence="8" id="KW-1185">Reference proteome</keyword>
<dbReference type="Gene3D" id="6.10.140.1320">
    <property type="match status" value="1"/>
</dbReference>